<dbReference type="InterPro" id="IPR007156">
    <property type="entry name" value="MamQ_LemA"/>
</dbReference>
<dbReference type="AlphaFoldDB" id="A0A926DFF3"/>
<reference evidence="6" key="1">
    <citation type="submission" date="2020-08" db="EMBL/GenBank/DDBJ databases">
        <title>Genome public.</title>
        <authorList>
            <person name="Liu C."/>
            <person name="Sun Q."/>
        </authorList>
    </citation>
    <scope>NUCLEOTIDE SEQUENCE</scope>
    <source>
        <strain evidence="6">BX7</strain>
    </source>
</reference>
<keyword evidence="4" id="KW-1133">Transmembrane helix</keyword>
<dbReference type="SUPFAM" id="SSF140478">
    <property type="entry name" value="LemA-like"/>
    <property type="match status" value="1"/>
</dbReference>
<evidence type="ECO:0000256" key="1">
    <source>
        <dbReference type="ARBA" id="ARBA00004167"/>
    </source>
</evidence>
<protein>
    <submittedName>
        <fullName evidence="6">LemA family protein</fullName>
    </submittedName>
</protein>
<dbReference type="RefSeq" id="WP_249300862.1">
    <property type="nucleotide sequence ID" value="NZ_JACRSP010000004.1"/>
</dbReference>
<dbReference type="Gene3D" id="1.20.1440.20">
    <property type="entry name" value="LemA-like domain"/>
    <property type="match status" value="1"/>
</dbReference>
<evidence type="ECO:0000256" key="5">
    <source>
        <dbReference type="ARBA" id="ARBA00023136"/>
    </source>
</evidence>
<dbReference type="PROSITE" id="PS51257">
    <property type="entry name" value="PROKAR_LIPOPROTEIN"/>
    <property type="match status" value="1"/>
</dbReference>
<evidence type="ECO:0000256" key="4">
    <source>
        <dbReference type="ARBA" id="ARBA00022989"/>
    </source>
</evidence>
<comment type="caution">
    <text evidence="6">The sequence shown here is derived from an EMBL/GenBank/DDBJ whole genome shotgun (WGS) entry which is preliminary data.</text>
</comment>
<evidence type="ECO:0000256" key="2">
    <source>
        <dbReference type="ARBA" id="ARBA00008854"/>
    </source>
</evidence>
<sequence length="182" mass="20194">MKLWENRKLAWAVLALAVVLTILFSCAAGLRRERSRALDVFYEGTQGDGLSAYNDLQKRAECAYNLLTLATKYDKNDTEGARALTAARRALLDAQEIGEMAEANAALTEALALVRSESGSYGMNEQDSRLFERQVTEMVSRGETISHNDYDPQAARFNERLSGFPRGVVSALMGIEPLERIK</sequence>
<evidence type="ECO:0000313" key="6">
    <source>
        <dbReference type="EMBL" id="MBC8536862.1"/>
    </source>
</evidence>
<dbReference type="Pfam" id="PF04011">
    <property type="entry name" value="LemA"/>
    <property type="match status" value="1"/>
</dbReference>
<keyword evidence="5" id="KW-0472">Membrane</keyword>
<proteinExistence type="inferred from homology"/>
<keyword evidence="3" id="KW-0812">Transmembrane</keyword>
<organism evidence="6 7">
    <name type="scientific">Feifania hominis</name>
    <dbReference type="NCBI Taxonomy" id="2763660"/>
    <lineage>
        <taxon>Bacteria</taxon>
        <taxon>Bacillati</taxon>
        <taxon>Bacillota</taxon>
        <taxon>Clostridia</taxon>
        <taxon>Eubacteriales</taxon>
        <taxon>Feifaniaceae</taxon>
        <taxon>Feifania</taxon>
    </lineage>
</organism>
<evidence type="ECO:0000256" key="3">
    <source>
        <dbReference type="ARBA" id="ARBA00022692"/>
    </source>
</evidence>
<name>A0A926DFF3_9FIRM</name>
<accession>A0A926DFF3</accession>
<dbReference type="InterPro" id="IPR023353">
    <property type="entry name" value="LemA-like_dom_sf"/>
</dbReference>
<dbReference type="EMBL" id="JACRSP010000004">
    <property type="protein sequence ID" value="MBC8536862.1"/>
    <property type="molecule type" value="Genomic_DNA"/>
</dbReference>
<gene>
    <name evidence="6" type="ORF">H8695_09200</name>
</gene>
<dbReference type="Proteomes" id="UP000620366">
    <property type="component" value="Unassembled WGS sequence"/>
</dbReference>
<comment type="subcellular location">
    <subcellularLocation>
        <location evidence="1">Membrane</location>
        <topology evidence="1">Single-pass membrane protein</topology>
    </subcellularLocation>
</comment>
<keyword evidence="7" id="KW-1185">Reference proteome</keyword>
<dbReference type="GO" id="GO:0016020">
    <property type="term" value="C:membrane"/>
    <property type="evidence" value="ECO:0007669"/>
    <property type="project" value="UniProtKB-SubCell"/>
</dbReference>
<evidence type="ECO:0000313" key="7">
    <source>
        <dbReference type="Proteomes" id="UP000620366"/>
    </source>
</evidence>
<comment type="similarity">
    <text evidence="2">Belongs to the LemA family.</text>
</comment>